<keyword evidence="1" id="KW-1133">Transmembrane helix</keyword>
<evidence type="ECO:0000256" key="1">
    <source>
        <dbReference type="SAM" id="Phobius"/>
    </source>
</evidence>
<reference evidence="2" key="1">
    <citation type="submission" date="2016-07" db="EMBL/GenBank/DDBJ databases">
        <authorList>
            <person name="Bretaudeau A."/>
        </authorList>
    </citation>
    <scope>NUCLEOTIDE SEQUENCE</scope>
    <source>
        <strain evidence="2">Rice</strain>
        <tissue evidence="2">Whole body</tissue>
    </source>
</reference>
<evidence type="ECO:0000313" key="2">
    <source>
        <dbReference type="EMBL" id="SOQ48552.1"/>
    </source>
</evidence>
<sequence>MADSPFYGIINELTVRADRGGVGGVHLLMVVAGAAVMAAFQRGVEEAVAIGVGVDVAGGGAAVDAALVPPLLQRARPRPRALSTHVHGRSDLTHHASLLYTRTKSPLPYQHS</sequence>
<dbReference type="AlphaFoldDB" id="A0A2H1W6U4"/>
<proteinExistence type="predicted"/>
<gene>
    <name evidence="2" type="ORF">SFRICE_035760</name>
</gene>
<name>A0A2H1W6U4_SPOFR</name>
<keyword evidence="1" id="KW-0472">Membrane</keyword>
<feature type="transmembrane region" description="Helical" evidence="1">
    <location>
        <begin position="21"/>
        <end position="41"/>
    </location>
</feature>
<feature type="transmembrane region" description="Helical" evidence="1">
    <location>
        <begin position="47"/>
        <end position="72"/>
    </location>
</feature>
<accession>A0A2H1W6U4</accession>
<organism evidence="2">
    <name type="scientific">Spodoptera frugiperda</name>
    <name type="common">Fall armyworm</name>
    <dbReference type="NCBI Taxonomy" id="7108"/>
    <lineage>
        <taxon>Eukaryota</taxon>
        <taxon>Metazoa</taxon>
        <taxon>Ecdysozoa</taxon>
        <taxon>Arthropoda</taxon>
        <taxon>Hexapoda</taxon>
        <taxon>Insecta</taxon>
        <taxon>Pterygota</taxon>
        <taxon>Neoptera</taxon>
        <taxon>Endopterygota</taxon>
        <taxon>Lepidoptera</taxon>
        <taxon>Glossata</taxon>
        <taxon>Ditrysia</taxon>
        <taxon>Noctuoidea</taxon>
        <taxon>Noctuidae</taxon>
        <taxon>Amphipyrinae</taxon>
        <taxon>Spodoptera</taxon>
    </lineage>
</organism>
<keyword evidence="1" id="KW-0812">Transmembrane</keyword>
<protein>
    <submittedName>
        <fullName evidence="2">SFRICE_035760</fullName>
    </submittedName>
</protein>
<dbReference type="EMBL" id="ODYU01006584">
    <property type="protein sequence ID" value="SOQ48552.1"/>
    <property type="molecule type" value="Genomic_DNA"/>
</dbReference>